<reference evidence="1 2" key="1">
    <citation type="submission" date="2018-02" db="EMBL/GenBank/DDBJ databases">
        <title>Draft genome of wild Prunus yedoensis var. nudiflora.</title>
        <authorList>
            <person name="Baek S."/>
            <person name="Kim J.-H."/>
            <person name="Choi K."/>
            <person name="Kim G.-B."/>
            <person name="Cho A."/>
            <person name="Jang H."/>
            <person name="Shin C.-H."/>
            <person name="Yu H.-J."/>
            <person name="Mun J.-H."/>
        </authorList>
    </citation>
    <scope>NUCLEOTIDE SEQUENCE [LARGE SCALE GENOMIC DNA]</scope>
    <source>
        <strain evidence="2">cv. Jeju island</strain>
        <tissue evidence="1">Leaf</tissue>
    </source>
</reference>
<sequence length="109" mass="12259">MKAKAGFARRLAQVSGAHSLSGLFLSRWRPTWLAWGAFCPVLKQGWTCSKGGPLGAQISLVEAGKGQVFLLFLEGCCALLYPWLDEMRENRTWEKNTVDRKSKTNWDKV</sequence>
<gene>
    <name evidence="1" type="ORF">Pyn_04559</name>
</gene>
<dbReference type="AlphaFoldDB" id="A0A314UF72"/>
<evidence type="ECO:0000313" key="2">
    <source>
        <dbReference type="Proteomes" id="UP000250321"/>
    </source>
</evidence>
<keyword evidence="2" id="KW-1185">Reference proteome</keyword>
<evidence type="ECO:0000313" key="1">
    <source>
        <dbReference type="EMBL" id="PQM36153.1"/>
    </source>
</evidence>
<protein>
    <submittedName>
        <fullName evidence="1">Uncharacterized protein</fullName>
    </submittedName>
</protein>
<proteinExistence type="predicted"/>
<dbReference type="Proteomes" id="UP000250321">
    <property type="component" value="Unassembled WGS sequence"/>
</dbReference>
<comment type="caution">
    <text evidence="1">The sequence shown here is derived from an EMBL/GenBank/DDBJ whole genome shotgun (WGS) entry which is preliminary data.</text>
</comment>
<name>A0A314UF72_PRUYE</name>
<accession>A0A314UF72</accession>
<organism evidence="1 2">
    <name type="scientific">Prunus yedoensis var. nudiflora</name>
    <dbReference type="NCBI Taxonomy" id="2094558"/>
    <lineage>
        <taxon>Eukaryota</taxon>
        <taxon>Viridiplantae</taxon>
        <taxon>Streptophyta</taxon>
        <taxon>Embryophyta</taxon>
        <taxon>Tracheophyta</taxon>
        <taxon>Spermatophyta</taxon>
        <taxon>Magnoliopsida</taxon>
        <taxon>eudicotyledons</taxon>
        <taxon>Gunneridae</taxon>
        <taxon>Pentapetalae</taxon>
        <taxon>rosids</taxon>
        <taxon>fabids</taxon>
        <taxon>Rosales</taxon>
        <taxon>Rosaceae</taxon>
        <taxon>Amygdaloideae</taxon>
        <taxon>Amygdaleae</taxon>
        <taxon>Prunus</taxon>
    </lineage>
</organism>
<dbReference type="EMBL" id="PJQY01003578">
    <property type="protein sequence ID" value="PQM36153.1"/>
    <property type="molecule type" value="Genomic_DNA"/>
</dbReference>